<dbReference type="PROSITE" id="PS50043">
    <property type="entry name" value="HTH_LUXR_2"/>
    <property type="match status" value="1"/>
</dbReference>
<dbReference type="PRINTS" id="PR00038">
    <property type="entry name" value="HTHLUXR"/>
</dbReference>
<dbReference type="PROSITE" id="PS00622">
    <property type="entry name" value="HTH_LUXR_1"/>
    <property type="match status" value="1"/>
</dbReference>
<evidence type="ECO:0000259" key="4">
    <source>
        <dbReference type="PROSITE" id="PS50043"/>
    </source>
</evidence>
<dbReference type="SMART" id="SM00421">
    <property type="entry name" value="HTH_LUXR"/>
    <property type="match status" value="1"/>
</dbReference>
<dbReference type="SUPFAM" id="SSF46894">
    <property type="entry name" value="C-terminal effector domain of the bipartite response regulators"/>
    <property type="match status" value="1"/>
</dbReference>
<dbReference type="Proteomes" id="UP000316801">
    <property type="component" value="Unassembled WGS sequence"/>
</dbReference>
<feature type="domain" description="HTH luxR-type" evidence="4">
    <location>
        <begin position="175"/>
        <end position="240"/>
    </location>
</feature>
<accession>A0A549TBQ7</accession>
<dbReference type="InterPro" id="IPR016032">
    <property type="entry name" value="Sig_transdc_resp-reg_C-effctor"/>
</dbReference>
<protein>
    <submittedName>
        <fullName evidence="5">LuxR family transcriptional regulator</fullName>
    </submittedName>
</protein>
<evidence type="ECO:0000256" key="1">
    <source>
        <dbReference type="ARBA" id="ARBA00023015"/>
    </source>
</evidence>
<dbReference type="Pfam" id="PF03472">
    <property type="entry name" value="Autoind_bind"/>
    <property type="match status" value="1"/>
</dbReference>
<keyword evidence="2" id="KW-0238">DNA-binding</keyword>
<dbReference type="Gene3D" id="1.10.10.10">
    <property type="entry name" value="Winged helix-like DNA-binding domain superfamily/Winged helix DNA-binding domain"/>
    <property type="match status" value="1"/>
</dbReference>
<gene>
    <name evidence="5" type="ORF">FNA46_09050</name>
</gene>
<dbReference type="InterPro" id="IPR036388">
    <property type="entry name" value="WH-like_DNA-bd_sf"/>
</dbReference>
<dbReference type="Pfam" id="PF00196">
    <property type="entry name" value="GerE"/>
    <property type="match status" value="1"/>
</dbReference>
<dbReference type="InterPro" id="IPR000792">
    <property type="entry name" value="Tscrpt_reg_LuxR_C"/>
</dbReference>
<keyword evidence="3" id="KW-0804">Transcription</keyword>
<dbReference type="CDD" id="cd06170">
    <property type="entry name" value="LuxR_C_like"/>
    <property type="match status" value="1"/>
</dbReference>
<evidence type="ECO:0000313" key="5">
    <source>
        <dbReference type="EMBL" id="TRL39288.1"/>
    </source>
</evidence>
<reference evidence="5 6" key="1">
    <citation type="submission" date="2019-07" db="EMBL/GenBank/DDBJ databases">
        <title>Ln-dependent methylotrophs.</title>
        <authorList>
            <person name="Tani A."/>
        </authorList>
    </citation>
    <scope>NUCLEOTIDE SEQUENCE [LARGE SCALE GENOMIC DNA]</scope>
    <source>
        <strain evidence="5 6">SM12</strain>
    </source>
</reference>
<dbReference type="SUPFAM" id="SSF75516">
    <property type="entry name" value="Pheromone-binding domain of LuxR-like quorum-sensing transcription factors"/>
    <property type="match status" value="1"/>
</dbReference>
<dbReference type="GO" id="GO:0006355">
    <property type="term" value="P:regulation of DNA-templated transcription"/>
    <property type="evidence" value="ECO:0007669"/>
    <property type="project" value="InterPro"/>
</dbReference>
<evidence type="ECO:0000313" key="6">
    <source>
        <dbReference type="Proteomes" id="UP000316801"/>
    </source>
</evidence>
<evidence type="ECO:0000256" key="3">
    <source>
        <dbReference type="ARBA" id="ARBA00023163"/>
    </source>
</evidence>
<dbReference type="Gene3D" id="3.30.450.80">
    <property type="entry name" value="Transcription factor LuxR-like, autoinducer-binding domain"/>
    <property type="match status" value="1"/>
</dbReference>
<dbReference type="PANTHER" id="PTHR44688">
    <property type="entry name" value="DNA-BINDING TRANSCRIPTIONAL ACTIVATOR DEVR_DOSR"/>
    <property type="match status" value="1"/>
</dbReference>
<comment type="caution">
    <text evidence="5">The sequence shown here is derived from an EMBL/GenBank/DDBJ whole genome shotgun (WGS) entry which is preliminary data.</text>
</comment>
<dbReference type="InterPro" id="IPR005143">
    <property type="entry name" value="TF_LuxR_autoind-bd_dom"/>
</dbReference>
<organism evidence="5 6">
    <name type="scientific">Rhizobium straminoryzae</name>
    <dbReference type="NCBI Taxonomy" id="1387186"/>
    <lineage>
        <taxon>Bacteria</taxon>
        <taxon>Pseudomonadati</taxon>
        <taxon>Pseudomonadota</taxon>
        <taxon>Alphaproteobacteria</taxon>
        <taxon>Hyphomicrobiales</taxon>
        <taxon>Rhizobiaceae</taxon>
        <taxon>Rhizobium/Agrobacterium group</taxon>
        <taxon>Rhizobium</taxon>
    </lineage>
</organism>
<sequence length="243" mass="27125">MDKTESFDATYSVAALVAELKSLKTQFDIFRFMRRVTESNGCRAFMVCELPSMTTLELSGNTIITNWPSELLAHFDQAGLLQSSPILQRLRASTLPFTYSMADIARQRGDTVSFDLFQRFGLTSGVYFPVHDSSGKRGCVSFCGDGVMFTVQQMVELMYLSVHVYQGLAEIRDIDVRVSDQLSEREIDCLNWTAAGKTSAEIADILELSEHTVNHYLNRATKKLDAVNRSQAVAKALRAGLIK</sequence>
<keyword evidence="1" id="KW-0805">Transcription regulation</keyword>
<dbReference type="RefSeq" id="WP_143124867.1">
    <property type="nucleotide sequence ID" value="NZ_VJMG01000021.1"/>
</dbReference>
<evidence type="ECO:0000256" key="2">
    <source>
        <dbReference type="ARBA" id="ARBA00023125"/>
    </source>
</evidence>
<dbReference type="InterPro" id="IPR036693">
    <property type="entry name" value="TF_LuxR_autoind-bd_dom_sf"/>
</dbReference>
<proteinExistence type="predicted"/>
<keyword evidence="6" id="KW-1185">Reference proteome</keyword>
<dbReference type="AlphaFoldDB" id="A0A549TBQ7"/>
<dbReference type="GO" id="GO:0003677">
    <property type="term" value="F:DNA binding"/>
    <property type="evidence" value="ECO:0007669"/>
    <property type="project" value="UniProtKB-KW"/>
</dbReference>
<name>A0A549TBQ7_9HYPH</name>
<dbReference type="PANTHER" id="PTHR44688:SF16">
    <property type="entry name" value="DNA-BINDING TRANSCRIPTIONAL ACTIVATOR DEVR_DOSR"/>
    <property type="match status" value="1"/>
</dbReference>
<dbReference type="EMBL" id="VJMG01000021">
    <property type="protein sequence ID" value="TRL39288.1"/>
    <property type="molecule type" value="Genomic_DNA"/>
</dbReference>